<keyword evidence="1" id="KW-0732">Signal</keyword>
<organism evidence="2 3">
    <name type="scientific">Choiromyces venosus 120613-1</name>
    <dbReference type="NCBI Taxonomy" id="1336337"/>
    <lineage>
        <taxon>Eukaryota</taxon>
        <taxon>Fungi</taxon>
        <taxon>Dikarya</taxon>
        <taxon>Ascomycota</taxon>
        <taxon>Pezizomycotina</taxon>
        <taxon>Pezizomycetes</taxon>
        <taxon>Pezizales</taxon>
        <taxon>Tuberaceae</taxon>
        <taxon>Choiromyces</taxon>
    </lineage>
</organism>
<protein>
    <submittedName>
        <fullName evidence="2">Uncharacterized protein</fullName>
    </submittedName>
</protein>
<dbReference type="Proteomes" id="UP000276215">
    <property type="component" value="Unassembled WGS sequence"/>
</dbReference>
<accession>A0A3N4JWJ2</accession>
<dbReference type="EMBL" id="ML120366">
    <property type="protein sequence ID" value="RPB02726.1"/>
    <property type="molecule type" value="Genomic_DNA"/>
</dbReference>
<feature type="signal peptide" evidence="1">
    <location>
        <begin position="1"/>
        <end position="21"/>
    </location>
</feature>
<evidence type="ECO:0000256" key="1">
    <source>
        <dbReference type="SAM" id="SignalP"/>
    </source>
</evidence>
<name>A0A3N4JWJ2_9PEZI</name>
<feature type="chain" id="PRO_5018105788" evidence="1">
    <location>
        <begin position="22"/>
        <end position="119"/>
    </location>
</feature>
<gene>
    <name evidence="2" type="ORF">L873DRAFT_363761</name>
</gene>
<reference evidence="2 3" key="1">
    <citation type="journal article" date="2018" name="Nat. Ecol. Evol.">
        <title>Pezizomycetes genomes reveal the molecular basis of ectomycorrhizal truffle lifestyle.</title>
        <authorList>
            <person name="Murat C."/>
            <person name="Payen T."/>
            <person name="Noel B."/>
            <person name="Kuo A."/>
            <person name="Morin E."/>
            <person name="Chen J."/>
            <person name="Kohler A."/>
            <person name="Krizsan K."/>
            <person name="Balestrini R."/>
            <person name="Da Silva C."/>
            <person name="Montanini B."/>
            <person name="Hainaut M."/>
            <person name="Levati E."/>
            <person name="Barry K.W."/>
            <person name="Belfiori B."/>
            <person name="Cichocki N."/>
            <person name="Clum A."/>
            <person name="Dockter R.B."/>
            <person name="Fauchery L."/>
            <person name="Guy J."/>
            <person name="Iotti M."/>
            <person name="Le Tacon F."/>
            <person name="Lindquist E.A."/>
            <person name="Lipzen A."/>
            <person name="Malagnac F."/>
            <person name="Mello A."/>
            <person name="Molinier V."/>
            <person name="Miyauchi S."/>
            <person name="Poulain J."/>
            <person name="Riccioni C."/>
            <person name="Rubini A."/>
            <person name="Sitrit Y."/>
            <person name="Splivallo R."/>
            <person name="Traeger S."/>
            <person name="Wang M."/>
            <person name="Zifcakova L."/>
            <person name="Wipf D."/>
            <person name="Zambonelli A."/>
            <person name="Paolocci F."/>
            <person name="Nowrousian M."/>
            <person name="Ottonello S."/>
            <person name="Baldrian P."/>
            <person name="Spatafora J.W."/>
            <person name="Henrissat B."/>
            <person name="Nagy L.G."/>
            <person name="Aury J.M."/>
            <person name="Wincker P."/>
            <person name="Grigoriev I.V."/>
            <person name="Bonfante P."/>
            <person name="Martin F.M."/>
        </authorList>
    </citation>
    <scope>NUCLEOTIDE SEQUENCE [LARGE SCALE GENOMIC DNA]</scope>
    <source>
        <strain evidence="2 3">120613-1</strain>
    </source>
</reference>
<evidence type="ECO:0000313" key="3">
    <source>
        <dbReference type="Proteomes" id="UP000276215"/>
    </source>
</evidence>
<proteinExistence type="predicted"/>
<keyword evidence="3" id="KW-1185">Reference proteome</keyword>
<sequence>MLPRSHSSLCWMTVVWERCSLVVLRLSIPSNYPSHNLDYCTYILQLNTSQIVNHTYPIKQPSPIAVNSPCPEHPQNTGNVDNFFNQFTYKGSVYQEIVFAPPSSPLLFLRLLAFMFALS</sequence>
<dbReference type="AlphaFoldDB" id="A0A3N4JWJ2"/>
<evidence type="ECO:0000313" key="2">
    <source>
        <dbReference type="EMBL" id="RPB02726.1"/>
    </source>
</evidence>